<gene>
    <name evidence="2" type="ORF">AAFF_G00041940</name>
</gene>
<keyword evidence="3" id="KW-1185">Reference proteome</keyword>
<name>A0AAD7S2K9_9TELE</name>
<evidence type="ECO:0000256" key="1">
    <source>
        <dbReference type="SAM" id="MobiDB-lite"/>
    </source>
</evidence>
<reference evidence="2" key="1">
    <citation type="journal article" date="2023" name="Science">
        <title>Genome structures resolve the early diversification of teleost fishes.</title>
        <authorList>
            <person name="Parey E."/>
            <person name="Louis A."/>
            <person name="Montfort J."/>
            <person name="Bouchez O."/>
            <person name="Roques C."/>
            <person name="Iampietro C."/>
            <person name="Lluch J."/>
            <person name="Castinel A."/>
            <person name="Donnadieu C."/>
            <person name="Desvignes T."/>
            <person name="Floi Bucao C."/>
            <person name="Jouanno E."/>
            <person name="Wen M."/>
            <person name="Mejri S."/>
            <person name="Dirks R."/>
            <person name="Jansen H."/>
            <person name="Henkel C."/>
            <person name="Chen W.J."/>
            <person name="Zahm M."/>
            <person name="Cabau C."/>
            <person name="Klopp C."/>
            <person name="Thompson A.W."/>
            <person name="Robinson-Rechavi M."/>
            <person name="Braasch I."/>
            <person name="Lecointre G."/>
            <person name="Bobe J."/>
            <person name="Postlethwait J.H."/>
            <person name="Berthelot C."/>
            <person name="Roest Crollius H."/>
            <person name="Guiguen Y."/>
        </authorList>
    </citation>
    <scope>NUCLEOTIDE SEQUENCE</scope>
    <source>
        <strain evidence="2">NC1722</strain>
    </source>
</reference>
<comment type="caution">
    <text evidence="2">The sequence shown here is derived from an EMBL/GenBank/DDBJ whole genome shotgun (WGS) entry which is preliminary data.</text>
</comment>
<organism evidence="2 3">
    <name type="scientific">Aldrovandia affinis</name>
    <dbReference type="NCBI Taxonomy" id="143900"/>
    <lineage>
        <taxon>Eukaryota</taxon>
        <taxon>Metazoa</taxon>
        <taxon>Chordata</taxon>
        <taxon>Craniata</taxon>
        <taxon>Vertebrata</taxon>
        <taxon>Euteleostomi</taxon>
        <taxon>Actinopterygii</taxon>
        <taxon>Neopterygii</taxon>
        <taxon>Teleostei</taxon>
        <taxon>Notacanthiformes</taxon>
        <taxon>Halosauridae</taxon>
        <taxon>Aldrovandia</taxon>
    </lineage>
</organism>
<accession>A0AAD7S2K9</accession>
<protein>
    <submittedName>
        <fullName evidence="2">Uncharacterized protein</fullName>
    </submittedName>
</protein>
<dbReference type="AlphaFoldDB" id="A0AAD7S2K9"/>
<sequence>MISHVNVFYVACTTFATGQAAARHSAILIALLAAPQSAAEVKPQYPLCPTISQLGLWQRHLRLSGRKQLRVNHSPNSGPFSGGRRGLNVAHGKQEL</sequence>
<dbReference type="EMBL" id="JAINUG010000122">
    <property type="protein sequence ID" value="KAJ8394839.1"/>
    <property type="molecule type" value="Genomic_DNA"/>
</dbReference>
<feature type="region of interest" description="Disordered" evidence="1">
    <location>
        <begin position="67"/>
        <end position="96"/>
    </location>
</feature>
<proteinExistence type="predicted"/>
<evidence type="ECO:0000313" key="2">
    <source>
        <dbReference type="EMBL" id="KAJ8394839.1"/>
    </source>
</evidence>
<dbReference type="Proteomes" id="UP001221898">
    <property type="component" value="Unassembled WGS sequence"/>
</dbReference>
<evidence type="ECO:0000313" key="3">
    <source>
        <dbReference type="Proteomes" id="UP001221898"/>
    </source>
</evidence>